<sequence>MTAWQPRERGPVTEEKLIRAVNILADIVEQHGAAHRPLYQDVKRELAEFRRRQHENDAAADQAFATRIGRVA</sequence>
<organism evidence="1 2">
    <name type="scientific">Microvirga vignae</name>
    <dbReference type="NCBI Taxonomy" id="1225564"/>
    <lineage>
        <taxon>Bacteria</taxon>
        <taxon>Pseudomonadati</taxon>
        <taxon>Pseudomonadota</taxon>
        <taxon>Alphaproteobacteria</taxon>
        <taxon>Hyphomicrobiales</taxon>
        <taxon>Methylobacteriaceae</taxon>
        <taxon>Microvirga</taxon>
    </lineage>
</organism>
<proteinExistence type="predicted"/>
<gene>
    <name evidence="1" type="ORF">AA309_20580</name>
</gene>
<comment type="caution">
    <text evidence="1">The sequence shown here is derived from an EMBL/GenBank/DDBJ whole genome shotgun (WGS) entry which is preliminary data.</text>
</comment>
<evidence type="ECO:0000313" key="2">
    <source>
        <dbReference type="Proteomes" id="UP000035489"/>
    </source>
</evidence>
<dbReference type="PATRIC" id="fig|1225564.3.peg.5439"/>
<name>A0A0H1R7V9_9HYPH</name>
<protein>
    <submittedName>
        <fullName evidence="1">Uncharacterized protein</fullName>
    </submittedName>
</protein>
<dbReference type="RefSeq" id="WP_047190900.1">
    <property type="nucleotide sequence ID" value="NZ_LCYG01000056.1"/>
</dbReference>
<reference evidence="1 2" key="1">
    <citation type="submission" date="2015-05" db="EMBL/GenBank/DDBJ databases">
        <title>Draft genome sequence of Microvirga vignae strain BR3299, a novel nitrogen fixing bacteria isolated from Brazil semi-aired region.</title>
        <authorList>
            <person name="Zilli J.E."/>
            <person name="Passos S.R."/>
            <person name="Leite J."/>
            <person name="Baldani J.I."/>
            <person name="Xavier G.R."/>
            <person name="Rumjaneck N.G."/>
            <person name="Simoes-Araujo J.L."/>
        </authorList>
    </citation>
    <scope>NUCLEOTIDE SEQUENCE [LARGE SCALE GENOMIC DNA]</scope>
    <source>
        <strain evidence="1 2">BR3299</strain>
    </source>
</reference>
<evidence type="ECO:0000313" key="1">
    <source>
        <dbReference type="EMBL" id="KLK91268.1"/>
    </source>
</evidence>
<accession>A0A0H1R7V9</accession>
<dbReference type="EMBL" id="LCYG01000056">
    <property type="protein sequence ID" value="KLK91268.1"/>
    <property type="molecule type" value="Genomic_DNA"/>
</dbReference>
<dbReference type="OrthoDB" id="8021300at2"/>
<dbReference type="AlphaFoldDB" id="A0A0H1R7V9"/>
<keyword evidence="2" id="KW-1185">Reference proteome</keyword>
<dbReference type="Proteomes" id="UP000035489">
    <property type="component" value="Unassembled WGS sequence"/>
</dbReference>